<accession>A0A6G1I7F5</accession>
<sequence>MTRMTSNPWPPVLAMEQFARFGSGARDPPRPRATSPPPRHGPSAFIRRSHQEEWTHIYSQRCATPSPCLVRVLSSHQNARVFSGRLF</sequence>
<reference evidence="2" key="1">
    <citation type="journal article" date="2020" name="Stud. Mycol.">
        <title>101 Dothideomycetes genomes: a test case for predicting lifestyles and emergence of pathogens.</title>
        <authorList>
            <person name="Haridas S."/>
            <person name="Albert R."/>
            <person name="Binder M."/>
            <person name="Bloem J."/>
            <person name="Labutti K."/>
            <person name="Salamov A."/>
            <person name="Andreopoulos B."/>
            <person name="Baker S."/>
            <person name="Barry K."/>
            <person name="Bills G."/>
            <person name="Bluhm B."/>
            <person name="Cannon C."/>
            <person name="Castanera R."/>
            <person name="Culley D."/>
            <person name="Daum C."/>
            <person name="Ezra D."/>
            <person name="Gonzalez J."/>
            <person name="Henrissat B."/>
            <person name="Kuo A."/>
            <person name="Liang C."/>
            <person name="Lipzen A."/>
            <person name="Lutzoni F."/>
            <person name="Magnuson J."/>
            <person name="Mondo S."/>
            <person name="Nolan M."/>
            <person name="Ohm R."/>
            <person name="Pangilinan J."/>
            <person name="Park H.-J."/>
            <person name="Ramirez L."/>
            <person name="Alfaro M."/>
            <person name="Sun H."/>
            <person name="Tritt A."/>
            <person name="Yoshinaga Y."/>
            <person name="Zwiers L.-H."/>
            <person name="Turgeon B."/>
            <person name="Goodwin S."/>
            <person name="Spatafora J."/>
            <person name="Crous P."/>
            <person name="Grigoriev I."/>
        </authorList>
    </citation>
    <scope>NUCLEOTIDE SEQUENCE</scope>
    <source>
        <strain evidence="2">CBS 262.69</strain>
    </source>
</reference>
<protein>
    <submittedName>
        <fullName evidence="2">Uncharacterized protein</fullName>
    </submittedName>
</protein>
<organism evidence="2 3">
    <name type="scientific">Trichodelitschia bisporula</name>
    <dbReference type="NCBI Taxonomy" id="703511"/>
    <lineage>
        <taxon>Eukaryota</taxon>
        <taxon>Fungi</taxon>
        <taxon>Dikarya</taxon>
        <taxon>Ascomycota</taxon>
        <taxon>Pezizomycotina</taxon>
        <taxon>Dothideomycetes</taxon>
        <taxon>Dothideomycetes incertae sedis</taxon>
        <taxon>Phaeotrichales</taxon>
        <taxon>Phaeotrichaceae</taxon>
        <taxon>Trichodelitschia</taxon>
    </lineage>
</organism>
<evidence type="ECO:0000313" key="2">
    <source>
        <dbReference type="EMBL" id="KAF2404220.1"/>
    </source>
</evidence>
<feature type="region of interest" description="Disordered" evidence="1">
    <location>
        <begin position="21"/>
        <end position="43"/>
    </location>
</feature>
<dbReference type="EMBL" id="ML996688">
    <property type="protein sequence ID" value="KAF2404220.1"/>
    <property type="molecule type" value="Genomic_DNA"/>
</dbReference>
<dbReference type="Proteomes" id="UP000799640">
    <property type="component" value="Unassembled WGS sequence"/>
</dbReference>
<evidence type="ECO:0000313" key="3">
    <source>
        <dbReference type="Proteomes" id="UP000799640"/>
    </source>
</evidence>
<keyword evidence="3" id="KW-1185">Reference proteome</keyword>
<name>A0A6G1I7F5_9PEZI</name>
<gene>
    <name evidence="2" type="ORF">EJ06DRAFT_192085</name>
</gene>
<proteinExistence type="predicted"/>
<evidence type="ECO:0000256" key="1">
    <source>
        <dbReference type="SAM" id="MobiDB-lite"/>
    </source>
</evidence>
<dbReference type="AlphaFoldDB" id="A0A6G1I7F5"/>